<protein>
    <submittedName>
        <fullName evidence="9">Kinesin-like protein KIF15</fullName>
    </submittedName>
</protein>
<feature type="region of interest" description="Disordered" evidence="7">
    <location>
        <begin position="138"/>
        <end position="157"/>
    </location>
</feature>
<dbReference type="PANTHER" id="PTHR47969">
    <property type="entry name" value="CHROMOSOME-ASSOCIATED KINESIN KIF4A-RELATED"/>
    <property type="match status" value="1"/>
</dbReference>
<keyword evidence="6" id="KW-0505">Motor protein</keyword>
<reference evidence="9 10" key="1">
    <citation type="submission" date="2016-04" db="EMBL/GenBank/DDBJ databases">
        <title>Evolutionary innovation and constraint leading to complex multicellularity in the Ascomycota.</title>
        <authorList>
            <person name="Cisse O."/>
            <person name="Nguyen A."/>
            <person name="Hewitt D.A."/>
            <person name="Jedd G."/>
            <person name="Stajich J.E."/>
        </authorList>
    </citation>
    <scope>NUCLEOTIDE SEQUENCE [LARGE SCALE GENOMIC DNA]</scope>
    <source>
        <strain evidence="9 10">DAH-3</strain>
    </source>
</reference>
<dbReference type="GO" id="GO:0005524">
    <property type="term" value="F:ATP binding"/>
    <property type="evidence" value="ECO:0007669"/>
    <property type="project" value="UniProtKB-UniRule"/>
</dbReference>
<comment type="subcellular location">
    <subcellularLocation>
        <location evidence="1">Cytoplasm</location>
    </subcellularLocation>
</comment>
<sequence length="157" mass="16648">MAPSSPVTGSFGYGVKQASTPRSASRMSRSSNISGDDGKTAVKVAIRVRPPLEPGMPGYELIPQRFQKPVVNVLNAKSLSIDTPQSKKTFIFDRVFGADIDQVGVMDWVLDSVEAFLQGYNVSILAYGQSGAGKSFTMGTAGKSDPELRGQGLSSLS</sequence>
<dbReference type="GO" id="GO:0003777">
    <property type="term" value="F:microtubule motor activity"/>
    <property type="evidence" value="ECO:0007669"/>
    <property type="project" value="InterPro"/>
</dbReference>
<gene>
    <name evidence="9" type="ORF">NEOLI_002176</name>
</gene>
<dbReference type="OrthoDB" id="3176171at2759"/>
<keyword evidence="2" id="KW-0963">Cytoplasm</keyword>
<dbReference type="GO" id="GO:0008017">
    <property type="term" value="F:microtubule binding"/>
    <property type="evidence" value="ECO:0007669"/>
    <property type="project" value="InterPro"/>
</dbReference>
<dbReference type="AlphaFoldDB" id="A0A1U7LSA8"/>
<dbReference type="OMA" id="VFPMETT"/>
<feature type="region of interest" description="Disordered" evidence="7">
    <location>
        <begin position="1"/>
        <end position="38"/>
    </location>
</feature>
<evidence type="ECO:0000256" key="3">
    <source>
        <dbReference type="ARBA" id="ARBA00022741"/>
    </source>
</evidence>
<dbReference type="Pfam" id="PF00225">
    <property type="entry name" value="Kinesin"/>
    <property type="match status" value="1"/>
</dbReference>
<comment type="caution">
    <text evidence="9">The sequence shown here is derived from an EMBL/GenBank/DDBJ whole genome shotgun (WGS) entry which is preliminary data.</text>
</comment>
<evidence type="ECO:0000256" key="6">
    <source>
        <dbReference type="PROSITE-ProRule" id="PRU00283"/>
    </source>
</evidence>
<feature type="domain" description="Kinesin motor" evidence="8">
    <location>
        <begin position="41"/>
        <end position="157"/>
    </location>
</feature>
<evidence type="ECO:0000256" key="7">
    <source>
        <dbReference type="SAM" id="MobiDB-lite"/>
    </source>
</evidence>
<proteinExistence type="inferred from homology"/>
<dbReference type="Gene3D" id="3.40.850.10">
    <property type="entry name" value="Kinesin motor domain"/>
    <property type="match status" value="1"/>
</dbReference>
<evidence type="ECO:0000313" key="10">
    <source>
        <dbReference type="Proteomes" id="UP000186594"/>
    </source>
</evidence>
<keyword evidence="4 6" id="KW-0067">ATP-binding</keyword>
<comment type="similarity">
    <text evidence="6">Belongs to the TRAFAC class myosin-kinesin ATPase superfamily. Kinesin family.</text>
</comment>
<dbReference type="InterPro" id="IPR001752">
    <property type="entry name" value="Kinesin_motor_dom"/>
</dbReference>
<dbReference type="InterPro" id="IPR027640">
    <property type="entry name" value="Kinesin-like_fam"/>
</dbReference>
<feature type="binding site" evidence="6">
    <location>
        <begin position="128"/>
        <end position="135"/>
    </location>
    <ligand>
        <name>ATP</name>
        <dbReference type="ChEBI" id="CHEBI:30616"/>
    </ligand>
</feature>
<evidence type="ECO:0000256" key="2">
    <source>
        <dbReference type="ARBA" id="ARBA00022490"/>
    </source>
</evidence>
<dbReference type="SUPFAM" id="SSF52540">
    <property type="entry name" value="P-loop containing nucleoside triphosphate hydrolases"/>
    <property type="match status" value="1"/>
</dbReference>
<dbReference type="GO" id="GO:0051231">
    <property type="term" value="P:spindle elongation"/>
    <property type="evidence" value="ECO:0007669"/>
    <property type="project" value="TreeGrafter"/>
</dbReference>
<dbReference type="GO" id="GO:0007018">
    <property type="term" value="P:microtubule-based movement"/>
    <property type="evidence" value="ECO:0007669"/>
    <property type="project" value="InterPro"/>
</dbReference>
<dbReference type="InterPro" id="IPR036961">
    <property type="entry name" value="Kinesin_motor_dom_sf"/>
</dbReference>
<accession>A0A1U7LSA8</accession>
<keyword evidence="3 6" id="KW-0547">Nucleotide-binding</keyword>
<dbReference type="GO" id="GO:0005875">
    <property type="term" value="C:microtubule associated complex"/>
    <property type="evidence" value="ECO:0007669"/>
    <property type="project" value="TreeGrafter"/>
</dbReference>
<keyword evidence="5" id="KW-0175">Coiled coil</keyword>
<dbReference type="PROSITE" id="PS50067">
    <property type="entry name" value="KINESIN_MOTOR_2"/>
    <property type="match status" value="1"/>
</dbReference>
<evidence type="ECO:0000256" key="5">
    <source>
        <dbReference type="ARBA" id="ARBA00023054"/>
    </source>
</evidence>
<dbReference type="Proteomes" id="UP000186594">
    <property type="component" value="Unassembled WGS sequence"/>
</dbReference>
<feature type="compositionally biased region" description="Low complexity" evidence="7">
    <location>
        <begin position="19"/>
        <end position="34"/>
    </location>
</feature>
<dbReference type="PANTHER" id="PTHR47969:SF15">
    <property type="entry name" value="CHROMOSOME-ASSOCIATED KINESIN KIF4A-RELATED"/>
    <property type="match status" value="1"/>
</dbReference>
<evidence type="ECO:0000256" key="4">
    <source>
        <dbReference type="ARBA" id="ARBA00022840"/>
    </source>
</evidence>
<dbReference type="GO" id="GO:0007052">
    <property type="term" value="P:mitotic spindle organization"/>
    <property type="evidence" value="ECO:0007669"/>
    <property type="project" value="TreeGrafter"/>
</dbReference>
<dbReference type="EMBL" id="LXFE01000369">
    <property type="protein sequence ID" value="OLL25547.1"/>
    <property type="molecule type" value="Genomic_DNA"/>
</dbReference>
<dbReference type="InterPro" id="IPR027417">
    <property type="entry name" value="P-loop_NTPase"/>
</dbReference>
<organism evidence="9 10">
    <name type="scientific">Neolecta irregularis (strain DAH-3)</name>
    <dbReference type="NCBI Taxonomy" id="1198029"/>
    <lineage>
        <taxon>Eukaryota</taxon>
        <taxon>Fungi</taxon>
        <taxon>Dikarya</taxon>
        <taxon>Ascomycota</taxon>
        <taxon>Taphrinomycotina</taxon>
        <taxon>Neolectales</taxon>
        <taxon>Neolectaceae</taxon>
        <taxon>Neolecta</taxon>
    </lineage>
</organism>
<evidence type="ECO:0000259" key="8">
    <source>
        <dbReference type="PROSITE" id="PS50067"/>
    </source>
</evidence>
<dbReference type="GO" id="GO:0005737">
    <property type="term" value="C:cytoplasm"/>
    <property type="evidence" value="ECO:0007669"/>
    <property type="project" value="UniProtKB-SubCell"/>
</dbReference>
<evidence type="ECO:0000313" key="9">
    <source>
        <dbReference type="EMBL" id="OLL25547.1"/>
    </source>
</evidence>
<dbReference type="STRING" id="1198029.A0A1U7LSA8"/>
<evidence type="ECO:0000256" key="1">
    <source>
        <dbReference type="ARBA" id="ARBA00004496"/>
    </source>
</evidence>
<keyword evidence="10" id="KW-1185">Reference proteome</keyword>
<name>A0A1U7LSA8_NEOID</name>